<evidence type="ECO:0000259" key="4">
    <source>
        <dbReference type="Pfam" id="PF01593"/>
    </source>
</evidence>
<dbReference type="EMBL" id="CP007790">
    <property type="protein sequence ID" value="AJK68441.1"/>
    <property type="molecule type" value="Genomic_DNA"/>
</dbReference>
<evidence type="ECO:0000256" key="1">
    <source>
        <dbReference type="ARBA" id="ARBA00001974"/>
    </source>
</evidence>
<feature type="domain" description="Amine oxidase" evidence="4">
    <location>
        <begin position="12"/>
        <end position="412"/>
    </location>
</feature>
<keyword evidence="6" id="KW-1185">Reference proteome</keyword>
<proteinExistence type="predicted"/>
<dbReference type="InterPro" id="IPR036188">
    <property type="entry name" value="FAD/NAD-bd_sf"/>
</dbReference>
<dbReference type="AlphaFoldDB" id="A0A0B6TUP0"/>
<accession>A0A0B6TUP0</accession>
<dbReference type="SUPFAM" id="SSF51905">
    <property type="entry name" value="FAD/NAD(P)-binding domain"/>
    <property type="match status" value="1"/>
</dbReference>
<dbReference type="RefSeq" id="WP_042621076.1">
    <property type="nucleotide sequence ID" value="NZ_CP007790.1"/>
</dbReference>
<sequence length="422" mass="44024">MDADVIVIGAGLAGLQAARRLQDNGLTVTVLEGSDAVGGRVRTDRVDGFLVDRGFQILNPAYPAVRDFIDVRALRLQHFGVGVMVRDGSGLSTLAHPLRHPRLLLETLRSGYVTPGEVFALARWLAPTLIRETASSRATGDATLADALDAAGVTGPLRRSILDTFLSGVLADAGGTTSANFVRLLLRAFAFGAPGLPAQGMQALPEQMAAQLTRPPLPELKVAAVRDTGGGVEVETDAGVLGGRMAVVAAGPVEAAELTGITAPAMNGLTTWWFSVQESPLAEKFLLLDATGTAGGPAGPVVHAAVVSEAAPSYAPAGRHLVEATTLLGPEGGDADEAAVRRDLERMYGTSVTGWELIARHEIPRTLPAQPPPLIDRRTQRVGDHVFVAGDHRDTASINGALVSGDRAAWAVAGLLRGRNEV</sequence>
<evidence type="ECO:0000313" key="6">
    <source>
        <dbReference type="Proteomes" id="UP000031928"/>
    </source>
</evidence>
<dbReference type="Proteomes" id="UP000031928">
    <property type="component" value="Chromosome"/>
</dbReference>
<name>A0A0B6TUP0_9CORY</name>
<dbReference type="Pfam" id="PF01593">
    <property type="entry name" value="Amino_oxidase"/>
    <property type="match status" value="1"/>
</dbReference>
<dbReference type="PRINTS" id="PR00757">
    <property type="entry name" value="AMINEOXDASEF"/>
</dbReference>
<gene>
    <name evidence="5" type="ORF">B840_04110</name>
</gene>
<dbReference type="STRING" id="1224162.B840_04110"/>
<evidence type="ECO:0000256" key="3">
    <source>
        <dbReference type="PIRSR" id="PIRSR601613-1"/>
    </source>
</evidence>
<dbReference type="KEGG" id="cmq:B840_04110"/>
<dbReference type="HOGENOM" id="CLU_039679_0_0_11"/>
<comment type="cofactor">
    <cofactor evidence="1">
        <name>FAD</name>
        <dbReference type="ChEBI" id="CHEBI:57692"/>
    </cofactor>
</comment>
<organism evidence="5 6">
    <name type="scientific">Corynebacterium marinum DSM 44953</name>
    <dbReference type="NCBI Taxonomy" id="1224162"/>
    <lineage>
        <taxon>Bacteria</taxon>
        <taxon>Bacillati</taxon>
        <taxon>Actinomycetota</taxon>
        <taxon>Actinomycetes</taxon>
        <taxon>Mycobacteriales</taxon>
        <taxon>Corynebacteriaceae</taxon>
        <taxon>Corynebacterium</taxon>
    </lineage>
</organism>
<evidence type="ECO:0000313" key="5">
    <source>
        <dbReference type="EMBL" id="AJK68441.1"/>
    </source>
</evidence>
<dbReference type="InterPro" id="IPR001613">
    <property type="entry name" value="Flavin_amine_oxidase"/>
</dbReference>
<dbReference type="PANTHER" id="PTHR42841">
    <property type="entry name" value="AMINE OXIDASE"/>
    <property type="match status" value="1"/>
</dbReference>
<dbReference type="Gene3D" id="3.50.50.60">
    <property type="entry name" value="FAD/NAD(P)-binding domain"/>
    <property type="match status" value="1"/>
</dbReference>
<dbReference type="InterPro" id="IPR002937">
    <property type="entry name" value="Amino_oxidase"/>
</dbReference>
<evidence type="ECO:0000256" key="2">
    <source>
        <dbReference type="ARBA" id="ARBA00023002"/>
    </source>
</evidence>
<reference evidence="5 6" key="1">
    <citation type="submission" date="2014-05" db="EMBL/GenBank/DDBJ databases">
        <title>Complete genome sequence of Corynebacterium marinum DSM 44953.</title>
        <authorList>
            <person name="Schaffert L."/>
            <person name="Albersmeier A."/>
            <person name="Kalinowski J."/>
            <person name="Ruckert C."/>
        </authorList>
    </citation>
    <scope>NUCLEOTIDE SEQUENCE [LARGE SCALE GENOMIC DNA]</scope>
    <source>
        <strain evidence="5 6">DSM 44953</strain>
    </source>
</reference>
<dbReference type="OrthoDB" id="9767561at2"/>
<keyword evidence="2" id="KW-0560">Oxidoreductase</keyword>
<protein>
    <recommendedName>
        <fullName evidence="4">Amine oxidase domain-containing protein</fullName>
    </recommendedName>
</protein>
<feature type="binding site" evidence="3">
    <location>
        <position position="222"/>
    </location>
    <ligand>
        <name>FAD</name>
        <dbReference type="ChEBI" id="CHEBI:57692"/>
    </ligand>
</feature>
<dbReference type="GO" id="GO:0016491">
    <property type="term" value="F:oxidoreductase activity"/>
    <property type="evidence" value="ECO:0007669"/>
    <property type="project" value="UniProtKB-KW"/>
</dbReference>